<proteinExistence type="inferred from homology"/>
<dbReference type="SUPFAM" id="SSF103473">
    <property type="entry name" value="MFS general substrate transporter"/>
    <property type="match status" value="2"/>
</dbReference>
<keyword evidence="4 7" id="KW-1133">Transmembrane helix</keyword>
<evidence type="ECO:0000256" key="4">
    <source>
        <dbReference type="ARBA" id="ARBA00022989"/>
    </source>
</evidence>
<evidence type="ECO:0000256" key="7">
    <source>
        <dbReference type="SAM" id="Phobius"/>
    </source>
</evidence>
<gene>
    <name evidence="8" type="ORF">UCREL1_9212</name>
</gene>
<feature type="region of interest" description="Disordered" evidence="6">
    <location>
        <begin position="52"/>
        <end position="81"/>
    </location>
</feature>
<comment type="similarity">
    <text evidence="2">Belongs to the major facilitator superfamily. Proton-dependent oligopeptide transporter (POT/PTR) (TC 2.A.17) family.</text>
</comment>
<reference evidence="9" key="1">
    <citation type="journal article" date="2013" name="Genome Announc.">
        <title>Draft genome sequence of the grapevine dieback fungus Eutypa lata UCR-EL1.</title>
        <authorList>
            <person name="Blanco-Ulate B."/>
            <person name="Rolshausen P.E."/>
            <person name="Cantu D."/>
        </authorList>
    </citation>
    <scope>NUCLEOTIDE SEQUENCE [LARGE SCALE GENOMIC DNA]</scope>
    <source>
        <strain evidence="9">UCR-EL1</strain>
    </source>
</reference>
<keyword evidence="3 7" id="KW-0812">Transmembrane</keyword>
<dbReference type="GO" id="GO:0022857">
    <property type="term" value="F:transmembrane transporter activity"/>
    <property type="evidence" value="ECO:0007669"/>
    <property type="project" value="InterPro"/>
</dbReference>
<keyword evidence="5 7" id="KW-0472">Membrane</keyword>
<dbReference type="OMA" id="ACKVMAC"/>
<dbReference type="eggNOG" id="KOG1237">
    <property type="taxonomic scope" value="Eukaryota"/>
</dbReference>
<feature type="transmembrane region" description="Helical" evidence="7">
    <location>
        <begin position="378"/>
        <end position="398"/>
    </location>
</feature>
<feature type="transmembrane region" description="Helical" evidence="7">
    <location>
        <begin position="469"/>
        <end position="489"/>
    </location>
</feature>
<accession>M7T1Y0</accession>
<evidence type="ECO:0000313" key="8">
    <source>
        <dbReference type="EMBL" id="EMR63826.1"/>
    </source>
</evidence>
<sequence>MSGLVLDVHGSAGTTAEPGAQLRLVMAPPAGEADGVTNHALISSFIEAEKHSEALGERNEKPPSSDANYSLPADDDDDDDRVATEGEVRDLLHVVDRIPARLWVACLAGILERFVWYGATAPLQNYLQNATGGEVPGALGLQQATASNIVNALMIGSYITPVPAAVIADGWLGRYKTMLFSAIIESIGATILFATSLPVAISAGAALPGVITACVLMAVGSGGFKTTVVPFIADQYDQTDFRIRTQKKTVRTSPTSNIMPEVVTALRYGIAGGFRMDAAKPDAQQLQHGRQVSWTDSFVEDIKRSLLTCRVLILFPIHWLCYNQTFNNLISQAGQMVTYGIPNDMMKIAGAISGIFVAPIIQKGLYPFLTKKRVSFSPIARMTVGFVVLTLSMVYATVVQKLIYQTGPCYDTPLACPDALDRTVPNQISVFLQIPIYFGGALAEVFCLTTGTEYAYNHAPEGMKTLVQAIWLAMAGVGSCLALAFTPLTRDPHLVTMYAILSGLLGGATVLLWAIFRHVDKVKENESE</sequence>
<evidence type="ECO:0000313" key="9">
    <source>
        <dbReference type="Proteomes" id="UP000012174"/>
    </source>
</evidence>
<dbReference type="GO" id="GO:0016020">
    <property type="term" value="C:membrane"/>
    <property type="evidence" value="ECO:0007669"/>
    <property type="project" value="UniProtKB-SubCell"/>
</dbReference>
<name>M7T1Y0_EUTLA</name>
<dbReference type="PANTHER" id="PTHR11654">
    <property type="entry name" value="OLIGOPEPTIDE TRANSPORTER-RELATED"/>
    <property type="match status" value="1"/>
</dbReference>
<feature type="transmembrane region" description="Helical" evidence="7">
    <location>
        <begin position="345"/>
        <end position="366"/>
    </location>
</feature>
<dbReference type="InterPro" id="IPR000109">
    <property type="entry name" value="POT_fam"/>
</dbReference>
<dbReference type="HOGENOM" id="CLU_004790_4_2_1"/>
<evidence type="ECO:0000256" key="3">
    <source>
        <dbReference type="ARBA" id="ARBA00022692"/>
    </source>
</evidence>
<feature type="compositionally biased region" description="Basic and acidic residues" evidence="6">
    <location>
        <begin position="52"/>
        <end position="63"/>
    </location>
</feature>
<organism evidence="8 9">
    <name type="scientific">Eutypa lata (strain UCR-EL1)</name>
    <name type="common">Grapevine dieback disease fungus</name>
    <name type="synonym">Eutypa armeniacae</name>
    <dbReference type="NCBI Taxonomy" id="1287681"/>
    <lineage>
        <taxon>Eukaryota</taxon>
        <taxon>Fungi</taxon>
        <taxon>Dikarya</taxon>
        <taxon>Ascomycota</taxon>
        <taxon>Pezizomycotina</taxon>
        <taxon>Sordariomycetes</taxon>
        <taxon>Xylariomycetidae</taxon>
        <taxon>Xylariales</taxon>
        <taxon>Diatrypaceae</taxon>
        <taxon>Eutypa</taxon>
    </lineage>
</organism>
<dbReference type="AlphaFoldDB" id="M7T1Y0"/>
<feature type="transmembrane region" description="Helical" evidence="7">
    <location>
        <begin position="428"/>
        <end position="448"/>
    </location>
</feature>
<dbReference type="KEGG" id="ela:UCREL1_9212"/>
<dbReference type="EMBL" id="KB707155">
    <property type="protein sequence ID" value="EMR63826.1"/>
    <property type="molecule type" value="Genomic_DNA"/>
</dbReference>
<protein>
    <submittedName>
        <fullName evidence="8">Putative oligopeptide transporter protein</fullName>
    </submittedName>
</protein>
<dbReference type="Proteomes" id="UP000012174">
    <property type="component" value="Unassembled WGS sequence"/>
</dbReference>
<keyword evidence="9" id="KW-1185">Reference proteome</keyword>
<evidence type="ECO:0000256" key="5">
    <source>
        <dbReference type="ARBA" id="ARBA00023136"/>
    </source>
</evidence>
<feature type="transmembrane region" description="Helical" evidence="7">
    <location>
        <begin position="307"/>
        <end position="325"/>
    </location>
</feature>
<evidence type="ECO:0000256" key="2">
    <source>
        <dbReference type="ARBA" id="ARBA00005982"/>
    </source>
</evidence>
<evidence type="ECO:0000256" key="6">
    <source>
        <dbReference type="SAM" id="MobiDB-lite"/>
    </source>
</evidence>
<dbReference type="Gene3D" id="1.20.1250.20">
    <property type="entry name" value="MFS general substrate transporter like domains"/>
    <property type="match status" value="2"/>
</dbReference>
<dbReference type="Pfam" id="PF00854">
    <property type="entry name" value="PTR2"/>
    <property type="match status" value="2"/>
</dbReference>
<feature type="transmembrane region" description="Helical" evidence="7">
    <location>
        <begin position="495"/>
        <end position="516"/>
    </location>
</feature>
<comment type="subcellular location">
    <subcellularLocation>
        <location evidence="1">Membrane</location>
        <topology evidence="1">Multi-pass membrane protein</topology>
    </subcellularLocation>
</comment>
<dbReference type="InterPro" id="IPR036259">
    <property type="entry name" value="MFS_trans_sf"/>
</dbReference>
<dbReference type="OrthoDB" id="8904098at2759"/>
<feature type="transmembrane region" description="Helical" evidence="7">
    <location>
        <begin position="177"/>
        <end position="194"/>
    </location>
</feature>
<evidence type="ECO:0000256" key="1">
    <source>
        <dbReference type="ARBA" id="ARBA00004141"/>
    </source>
</evidence>